<dbReference type="Proteomes" id="UP001243989">
    <property type="component" value="Unassembled WGS sequence"/>
</dbReference>
<dbReference type="RefSeq" id="XP_060444976.1">
    <property type="nucleotide sequence ID" value="XM_060588022.1"/>
</dbReference>
<dbReference type="AlphaFoldDB" id="A0AAJ0EEU5"/>
<feature type="compositionally biased region" description="Polar residues" evidence="1">
    <location>
        <begin position="1"/>
        <end position="10"/>
    </location>
</feature>
<organism evidence="2 3">
    <name type="scientific">Colletotrichum phormii</name>
    <dbReference type="NCBI Taxonomy" id="359342"/>
    <lineage>
        <taxon>Eukaryota</taxon>
        <taxon>Fungi</taxon>
        <taxon>Dikarya</taxon>
        <taxon>Ascomycota</taxon>
        <taxon>Pezizomycotina</taxon>
        <taxon>Sordariomycetes</taxon>
        <taxon>Hypocreomycetidae</taxon>
        <taxon>Glomerellales</taxon>
        <taxon>Glomerellaceae</taxon>
        <taxon>Colletotrichum</taxon>
        <taxon>Colletotrichum acutatum species complex</taxon>
    </lineage>
</organism>
<evidence type="ECO:0000256" key="1">
    <source>
        <dbReference type="SAM" id="MobiDB-lite"/>
    </source>
</evidence>
<keyword evidence="3" id="KW-1185">Reference proteome</keyword>
<feature type="region of interest" description="Disordered" evidence="1">
    <location>
        <begin position="1"/>
        <end position="92"/>
    </location>
</feature>
<evidence type="ECO:0000313" key="3">
    <source>
        <dbReference type="Proteomes" id="UP001243989"/>
    </source>
</evidence>
<name>A0AAJ0EEU5_9PEZI</name>
<dbReference type="EMBL" id="JAHMHQ010000011">
    <property type="protein sequence ID" value="KAK1636369.1"/>
    <property type="molecule type" value="Genomic_DNA"/>
</dbReference>
<feature type="region of interest" description="Disordered" evidence="1">
    <location>
        <begin position="179"/>
        <end position="205"/>
    </location>
</feature>
<gene>
    <name evidence="2" type="ORF">BDP81DRAFT_394974</name>
</gene>
<comment type="caution">
    <text evidence="2">The sequence shown here is derived from an EMBL/GenBank/DDBJ whole genome shotgun (WGS) entry which is preliminary data.</text>
</comment>
<reference evidence="2" key="1">
    <citation type="submission" date="2021-06" db="EMBL/GenBank/DDBJ databases">
        <title>Comparative genomics, transcriptomics and evolutionary studies reveal genomic signatures of adaptation to plant cell wall in hemibiotrophic fungi.</title>
        <authorList>
            <consortium name="DOE Joint Genome Institute"/>
            <person name="Baroncelli R."/>
            <person name="Diaz J.F."/>
            <person name="Benocci T."/>
            <person name="Peng M."/>
            <person name="Battaglia E."/>
            <person name="Haridas S."/>
            <person name="Andreopoulos W."/>
            <person name="Labutti K."/>
            <person name="Pangilinan J."/>
            <person name="Floch G.L."/>
            <person name="Makela M.R."/>
            <person name="Henrissat B."/>
            <person name="Grigoriev I.V."/>
            <person name="Crouch J.A."/>
            <person name="De Vries R.P."/>
            <person name="Sukno S.A."/>
            <person name="Thon M.R."/>
        </authorList>
    </citation>
    <scope>NUCLEOTIDE SEQUENCE</scope>
    <source>
        <strain evidence="2">CBS 102054</strain>
    </source>
</reference>
<accession>A0AAJ0EEU5</accession>
<feature type="compositionally biased region" description="Basic and acidic residues" evidence="1">
    <location>
        <begin position="179"/>
        <end position="195"/>
    </location>
</feature>
<sequence>MGNKQSTPQRRNTDNTEEQLQYHTPRGPVAAKDLSQHLESVPPPGTRTRSQYPHNFRGTQGRDEGAKVFDDYVTGPGRSEGPTGPMQEYPIPQPGQQFNFQYDRRTQPAVQANRALHHNERANVMGPAYGNPPNDPMQTRAAVRVTQVNGDEKIAVVGVMSHPQGDPRRLVRAPLEPLGREGRQEMTRHADERGRIQTYPPRGIDAEVYETAETRAGRVRPPAHPQMRV</sequence>
<protein>
    <submittedName>
        <fullName evidence="2">Uncharacterized protein</fullName>
    </submittedName>
</protein>
<feature type="compositionally biased region" description="Basic and acidic residues" evidence="1">
    <location>
        <begin position="60"/>
        <end position="70"/>
    </location>
</feature>
<evidence type="ECO:0000313" key="2">
    <source>
        <dbReference type="EMBL" id="KAK1636369.1"/>
    </source>
</evidence>
<proteinExistence type="predicted"/>
<dbReference type="GeneID" id="85472884"/>